<feature type="domain" description="Tyr recombinase" evidence="10">
    <location>
        <begin position="104"/>
        <end position="287"/>
    </location>
</feature>
<dbReference type="InterPro" id="IPR011010">
    <property type="entry name" value="DNA_brk_join_enz"/>
</dbReference>
<gene>
    <name evidence="9" type="primary">xerC</name>
    <name evidence="12" type="ORF">JL102_00900</name>
</gene>
<dbReference type="InterPro" id="IPR044068">
    <property type="entry name" value="CB"/>
</dbReference>
<keyword evidence="3 9" id="KW-0132">Cell division</keyword>
<accession>A0A937JXI7</accession>
<evidence type="ECO:0000256" key="9">
    <source>
        <dbReference type="HAMAP-Rule" id="MF_01808"/>
    </source>
</evidence>
<organism evidence="12 13">
    <name type="scientific">Fulvivirga sediminis</name>
    <dbReference type="NCBI Taxonomy" id="2803949"/>
    <lineage>
        <taxon>Bacteria</taxon>
        <taxon>Pseudomonadati</taxon>
        <taxon>Bacteroidota</taxon>
        <taxon>Cytophagia</taxon>
        <taxon>Cytophagales</taxon>
        <taxon>Fulvivirgaceae</taxon>
        <taxon>Fulvivirga</taxon>
    </lineage>
</organism>
<feature type="active site" description="O-(3'-phospho-DNA)-tyrosine intermediate" evidence="9">
    <location>
        <position position="274"/>
    </location>
</feature>
<dbReference type="GO" id="GO:0005737">
    <property type="term" value="C:cytoplasm"/>
    <property type="evidence" value="ECO:0007669"/>
    <property type="project" value="UniProtKB-SubCell"/>
</dbReference>
<dbReference type="AlphaFoldDB" id="A0A937JXI7"/>
<dbReference type="GO" id="GO:0006313">
    <property type="term" value="P:DNA transposition"/>
    <property type="evidence" value="ECO:0007669"/>
    <property type="project" value="UniProtKB-UniRule"/>
</dbReference>
<evidence type="ECO:0000256" key="3">
    <source>
        <dbReference type="ARBA" id="ARBA00022618"/>
    </source>
</evidence>
<feature type="active site" evidence="9">
    <location>
        <position position="239"/>
    </location>
</feature>
<evidence type="ECO:0000259" key="11">
    <source>
        <dbReference type="PROSITE" id="PS51900"/>
    </source>
</evidence>
<dbReference type="GO" id="GO:0051301">
    <property type="term" value="P:cell division"/>
    <property type="evidence" value="ECO:0007669"/>
    <property type="project" value="UniProtKB-KW"/>
</dbReference>
<evidence type="ECO:0000256" key="2">
    <source>
        <dbReference type="ARBA" id="ARBA00022490"/>
    </source>
</evidence>
<feature type="active site" evidence="9">
    <location>
        <position position="265"/>
    </location>
</feature>
<dbReference type="InterPro" id="IPR050090">
    <property type="entry name" value="Tyrosine_recombinase_XerCD"/>
</dbReference>
<dbReference type="EMBL" id="JAESIY010000001">
    <property type="protein sequence ID" value="MBL3654669.1"/>
    <property type="molecule type" value="Genomic_DNA"/>
</dbReference>
<comment type="subunit">
    <text evidence="9">Forms a cyclic heterotetrameric complex composed of two molecules of XerC and two molecules of XerD.</text>
</comment>
<proteinExistence type="inferred from homology"/>
<evidence type="ECO:0000259" key="10">
    <source>
        <dbReference type="PROSITE" id="PS51898"/>
    </source>
</evidence>
<dbReference type="Pfam" id="PF00589">
    <property type="entry name" value="Phage_integrase"/>
    <property type="match status" value="1"/>
</dbReference>
<keyword evidence="6 9" id="KW-0238">DNA-binding</keyword>
<evidence type="ECO:0000256" key="8">
    <source>
        <dbReference type="ARBA" id="ARBA00023306"/>
    </source>
</evidence>
<dbReference type="PANTHER" id="PTHR30349">
    <property type="entry name" value="PHAGE INTEGRASE-RELATED"/>
    <property type="match status" value="1"/>
</dbReference>
<keyword evidence="4 9" id="KW-0159">Chromosome partition</keyword>
<dbReference type="InterPro" id="IPR010998">
    <property type="entry name" value="Integrase_recombinase_N"/>
</dbReference>
<reference evidence="12" key="1">
    <citation type="submission" date="2021-01" db="EMBL/GenBank/DDBJ databases">
        <title>Fulvivirga kasyanovii gen. nov., sp nov., a novel member of the phylum Bacteroidetes isolated from seawater in a mussel farm.</title>
        <authorList>
            <person name="Zhao L.-H."/>
            <person name="Wang Z.-J."/>
        </authorList>
    </citation>
    <scope>NUCLEOTIDE SEQUENCE</scope>
    <source>
        <strain evidence="12">2943</strain>
    </source>
</reference>
<feature type="active site" evidence="9">
    <location>
        <position position="145"/>
    </location>
</feature>
<dbReference type="Proteomes" id="UP000659388">
    <property type="component" value="Unassembled WGS sequence"/>
</dbReference>
<evidence type="ECO:0000256" key="1">
    <source>
        <dbReference type="ARBA" id="ARBA00004496"/>
    </source>
</evidence>
<dbReference type="InterPro" id="IPR013762">
    <property type="entry name" value="Integrase-like_cat_sf"/>
</dbReference>
<dbReference type="PROSITE" id="PS51898">
    <property type="entry name" value="TYR_RECOMBINASE"/>
    <property type="match status" value="1"/>
</dbReference>
<keyword evidence="2 9" id="KW-0963">Cytoplasm</keyword>
<protein>
    <recommendedName>
        <fullName evidence="9">Tyrosine recombinase XerC</fullName>
    </recommendedName>
</protein>
<dbReference type="Gene3D" id="1.10.150.130">
    <property type="match status" value="1"/>
</dbReference>
<evidence type="ECO:0000313" key="13">
    <source>
        <dbReference type="Proteomes" id="UP000659388"/>
    </source>
</evidence>
<dbReference type="RefSeq" id="WP_202241697.1">
    <property type="nucleotide sequence ID" value="NZ_JAESIY010000001.1"/>
</dbReference>
<feature type="domain" description="Core-binding (CB)" evidence="11">
    <location>
        <begin position="1"/>
        <end position="83"/>
    </location>
</feature>
<name>A0A937JXI7_9BACT</name>
<feature type="active site" evidence="9">
    <location>
        <position position="169"/>
    </location>
</feature>
<keyword evidence="13" id="KW-1185">Reference proteome</keyword>
<dbReference type="InterPro" id="IPR023009">
    <property type="entry name" value="Tyrosine_recombinase_XerC/XerD"/>
</dbReference>
<evidence type="ECO:0000256" key="4">
    <source>
        <dbReference type="ARBA" id="ARBA00022829"/>
    </source>
</evidence>
<evidence type="ECO:0000256" key="5">
    <source>
        <dbReference type="ARBA" id="ARBA00022908"/>
    </source>
</evidence>
<dbReference type="InterPro" id="IPR004107">
    <property type="entry name" value="Integrase_SAM-like_N"/>
</dbReference>
<feature type="active site" evidence="9">
    <location>
        <position position="242"/>
    </location>
</feature>
<comment type="similarity">
    <text evidence="9">Belongs to the 'phage' integrase family. XerC subfamily.</text>
</comment>
<evidence type="ECO:0000313" key="12">
    <source>
        <dbReference type="EMBL" id="MBL3654669.1"/>
    </source>
</evidence>
<dbReference type="HAMAP" id="MF_01808">
    <property type="entry name" value="Recomb_XerC_XerD"/>
    <property type="match status" value="1"/>
</dbReference>
<dbReference type="GO" id="GO:0003677">
    <property type="term" value="F:DNA binding"/>
    <property type="evidence" value="ECO:0007669"/>
    <property type="project" value="UniProtKB-UniRule"/>
</dbReference>
<keyword evidence="5 9" id="KW-0229">DNA integration</keyword>
<dbReference type="SUPFAM" id="SSF56349">
    <property type="entry name" value="DNA breaking-rejoining enzymes"/>
    <property type="match status" value="1"/>
</dbReference>
<evidence type="ECO:0000256" key="7">
    <source>
        <dbReference type="ARBA" id="ARBA00023172"/>
    </source>
</evidence>
<keyword evidence="8 9" id="KW-0131">Cell cycle</keyword>
<comment type="subcellular location">
    <subcellularLocation>
        <location evidence="1 9">Cytoplasm</location>
    </subcellularLocation>
</comment>
<dbReference type="GO" id="GO:0009037">
    <property type="term" value="F:tyrosine-based site-specific recombinase activity"/>
    <property type="evidence" value="ECO:0007669"/>
    <property type="project" value="UniProtKB-UniRule"/>
</dbReference>
<dbReference type="GO" id="GO:0007059">
    <property type="term" value="P:chromosome segregation"/>
    <property type="evidence" value="ECO:0007669"/>
    <property type="project" value="UniProtKB-UniRule"/>
</dbReference>
<comment type="caution">
    <text evidence="12">The sequence shown here is derived from an EMBL/GenBank/DDBJ whole genome shotgun (WGS) entry which is preliminary data.</text>
</comment>
<dbReference type="Pfam" id="PF02899">
    <property type="entry name" value="Phage_int_SAM_1"/>
    <property type="match status" value="1"/>
</dbReference>
<sequence length="293" mass="34063">MREKFLKYLQYEKRYSKHTIASYSHDLEQLEDFVHANFTGLELVSVTHNVLRTWILDLVDQKMEPRSINRKIACLRSFYKFLLKSEAIDKDPTTKLRVLKTSKKLPQFVQENEMMKLLDNFEFGTNFPEKRDQLILELLYGTGIRLSELISLKVSDINLADRTLKVLGKRNKERVLPYSVSLSKTLDEYLSLKNKHDLIKDSTRLVVTDSGEDCYPMMIYRTVKNYLNLFTTIEKRSPHVLRHTFATHLLNKGAELNAVKDLLGHTSLAATQVYTHNSLDKLKAVFEQAHPKA</sequence>
<dbReference type="Gene3D" id="1.10.443.10">
    <property type="entry name" value="Intergrase catalytic core"/>
    <property type="match status" value="1"/>
</dbReference>
<dbReference type="InterPro" id="IPR002104">
    <property type="entry name" value="Integrase_catalytic"/>
</dbReference>
<dbReference type="PROSITE" id="PS51900">
    <property type="entry name" value="CB"/>
    <property type="match status" value="1"/>
</dbReference>
<dbReference type="PANTHER" id="PTHR30349:SF77">
    <property type="entry name" value="TYROSINE RECOMBINASE XERC"/>
    <property type="match status" value="1"/>
</dbReference>
<comment type="function">
    <text evidence="9">Site-specific tyrosine recombinase, which acts by catalyzing the cutting and rejoining of the recombining DNA molecules. The XerC-XerD complex is essential to convert dimers of the bacterial chromosome into monomers to permit their segregation at cell division. It also contributes to the segregational stability of plasmids.</text>
</comment>
<keyword evidence="7 9" id="KW-0233">DNA recombination</keyword>
<evidence type="ECO:0000256" key="6">
    <source>
        <dbReference type="ARBA" id="ARBA00023125"/>
    </source>
</evidence>